<keyword evidence="2" id="KW-1185">Reference proteome</keyword>
<gene>
    <name evidence="1" type="ORF">WISP_84224</name>
</gene>
<protein>
    <recommendedName>
        <fullName evidence="3">Rna-directed dna polymerase from mobile element jockey-like</fullName>
    </recommendedName>
</protein>
<comment type="caution">
    <text evidence="1">The sequence shown here is derived from an EMBL/GenBank/DDBJ whole genome shotgun (WGS) entry which is preliminary data.</text>
</comment>
<dbReference type="EMBL" id="WHWB01034061">
    <property type="protein sequence ID" value="KAJ7414432.1"/>
    <property type="molecule type" value="Genomic_DNA"/>
</dbReference>
<sequence length="109" mass="12368">MDSGIECTLRNFADNTKLCGVVDTLEGKEVIQEDLDKVERWVHANLMNATRPSTRFFTWVGAIPSTGWEENGERLAKRNSQQTEEVIVSLCSTPVRSQLERCIQVWVPT</sequence>
<accession>A0ABQ9D3L1</accession>
<proteinExistence type="predicted"/>
<dbReference type="Proteomes" id="UP001145742">
    <property type="component" value="Unassembled WGS sequence"/>
</dbReference>
<reference evidence="1" key="1">
    <citation type="submission" date="2019-10" db="EMBL/GenBank/DDBJ databases">
        <authorList>
            <person name="Soares A.E.R."/>
            <person name="Aleixo A."/>
            <person name="Schneider P."/>
            <person name="Miyaki C.Y."/>
            <person name="Schneider M.P."/>
            <person name="Mello C."/>
            <person name="Vasconcelos A.T.R."/>
        </authorList>
    </citation>
    <scope>NUCLEOTIDE SEQUENCE</scope>
    <source>
        <tissue evidence="1">Muscle</tissue>
    </source>
</reference>
<organism evidence="1 2">
    <name type="scientific">Willisornis vidua</name>
    <name type="common">Xingu scale-backed antbird</name>
    <dbReference type="NCBI Taxonomy" id="1566151"/>
    <lineage>
        <taxon>Eukaryota</taxon>
        <taxon>Metazoa</taxon>
        <taxon>Chordata</taxon>
        <taxon>Craniata</taxon>
        <taxon>Vertebrata</taxon>
        <taxon>Euteleostomi</taxon>
        <taxon>Archelosauria</taxon>
        <taxon>Archosauria</taxon>
        <taxon>Dinosauria</taxon>
        <taxon>Saurischia</taxon>
        <taxon>Theropoda</taxon>
        <taxon>Coelurosauria</taxon>
        <taxon>Aves</taxon>
        <taxon>Neognathae</taxon>
        <taxon>Neoaves</taxon>
        <taxon>Telluraves</taxon>
        <taxon>Australaves</taxon>
        <taxon>Passeriformes</taxon>
        <taxon>Thamnophilidae</taxon>
        <taxon>Willisornis</taxon>
    </lineage>
</organism>
<evidence type="ECO:0000313" key="1">
    <source>
        <dbReference type="EMBL" id="KAJ7414432.1"/>
    </source>
</evidence>
<evidence type="ECO:0008006" key="3">
    <source>
        <dbReference type="Google" id="ProtNLM"/>
    </source>
</evidence>
<name>A0ABQ9D3L1_9PASS</name>
<evidence type="ECO:0000313" key="2">
    <source>
        <dbReference type="Proteomes" id="UP001145742"/>
    </source>
</evidence>